<dbReference type="SUPFAM" id="SSF102462">
    <property type="entry name" value="Peptidyl-tRNA hydrolase II"/>
    <property type="match status" value="1"/>
</dbReference>
<accession>A0ABS3SI42</accession>
<evidence type="ECO:0000256" key="1">
    <source>
        <dbReference type="SAM" id="SignalP"/>
    </source>
</evidence>
<name>A0ABS3SI42_9CELL</name>
<sequence length="135" mass="14067">MVVKIVLVLRADLPPALAANAAAVLGLALGGRLERSVAADSPDASGTLHAGLNPVPVPTLVASAEELRALHDQATSAADVTVVGFNEVARRSRTYPEYEQALAATPSHTLDYVGLIVHGPRNGVTKLTKRLELMA</sequence>
<comment type="caution">
    <text evidence="2">The sequence shown here is derived from an EMBL/GenBank/DDBJ whole genome shotgun (WGS) entry which is preliminary data.</text>
</comment>
<dbReference type="InterPro" id="IPR017021">
    <property type="entry name" value="UCP033763"/>
</dbReference>
<feature type="signal peptide" evidence="1">
    <location>
        <begin position="1"/>
        <end position="18"/>
    </location>
</feature>
<dbReference type="PIRSF" id="PIRSF033736">
    <property type="entry name" value="UCP033763"/>
    <property type="match status" value="1"/>
</dbReference>
<dbReference type="EMBL" id="JAGFBM010000006">
    <property type="protein sequence ID" value="MBO3085423.1"/>
    <property type="molecule type" value="Genomic_DNA"/>
</dbReference>
<dbReference type="Gene3D" id="3.40.1490.10">
    <property type="entry name" value="Bit1"/>
    <property type="match status" value="1"/>
</dbReference>
<feature type="chain" id="PRO_5045166984" evidence="1">
    <location>
        <begin position="19"/>
        <end position="135"/>
    </location>
</feature>
<keyword evidence="1" id="KW-0732">Signal</keyword>
<organism evidence="2 3">
    <name type="scientific">Cellulomonas fengjieae</name>
    <dbReference type="NCBI Taxonomy" id="2819978"/>
    <lineage>
        <taxon>Bacteria</taxon>
        <taxon>Bacillati</taxon>
        <taxon>Actinomycetota</taxon>
        <taxon>Actinomycetes</taxon>
        <taxon>Micrococcales</taxon>
        <taxon>Cellulomonadaceae</taxon>
        <taxon>Cellulomonas</taxon>
    </lineage>
</organism>
<dbReference type="RefSeq" id="WP_208289808.1">
    <property type="nucleotide sequence ID" value="NZ_CP074404.1"/>
</dbReference>
<reference evidence="2 3" key="1">
    <citation type="submission" date="2021-03" db="EMBL/GenBank/DDBJ databases">
        <title>novel species in genus Cellulomonas.</title>
        <authorList>
            <person name="Zhang G."/>
        </authorList>
    </citation>
    <scope>NUCLEOTIDE SEQUENCE [LARGE SCALE GENOMIC DNA]</scope>
    <source>
        <strain evidence="3">zg-ZUI188</strain>
    </source>
</reference>
<proteinExistence type="predicted"/>
<gene>
    <name evidence="2" type="ORF">J4035_12315</name>
</gene>
<dbReference type="Pfam" id="PF09391">
    <property type="entry name" value="DUF2000"/>
    <property type="match status" value="1"/>
</dbReference>
<keyword evidence="3" id="KW-1185">Reference proteome</keyword>
<evidence type="ECO:0000313" key="2">
    <source>
        <dbReference type="EMBL" id="MBO3085423.1"/>
    </source>
</evidence>
<protein>
    <submittedName>
        <fullName evidence="2">DUF2000 domain-containing protein</fullName>
    </submittedName>
</protein>
<dbReference type="Proteomes" id="UP000678317">
    <property type="component" value="Unassembled WGS sequence"/>
</dbReference>
<dbReference type="InterPro" id="IPR023476">
    <property type="entry name" value="Pep_tRNA_hydro_II_dom_sf"/>
</dbReference>
<dbReference type="InterPro" id="IPR018988">
    <property type="entry name" value="DUF2000"/>
</dbReference>
<evidence type="ECO:0000313" key="3">
    <source>
        <dbReference type="Proteomes" id="UP000678317"/>
    </source>
</evidence>